<evidence type="ECO:0000313" key="1">
    <source>
        <dbReference type="EMBL" id="CAF2256180.1"/>
    </source>
</evidence>
<sequence>MISNTVILESAMVSNDELVKQHAKVAEDAFTPKKMKNLLLSLFPLEYFFLVETISVVVFQGWEKAENEVVELNQKLEDAGMPHAGKEKIVLQDRVKSSQWGSSVLDK</sequence>
<dbReference type="EMBL" id="HG994362">
    <property type="protein sequence ID" value="CAF2256180.1"/>
    <property type="molecule type" value="Genomic_DNA"/>
</dbReference>
<protein>
    <submittedName>
        <fullName evidence="1">(rape) hypothetical protein</fullName>
    </submittedName>
</protein>
<gene>
    <name evidence="1" type="ORF">DARMORV10_A08P28810.1</name>
</gene>
<dbReference type="AlphaFoldDB" id="A0A817AA16"/>
<accession>A0A817AA16</accession>
<reference evidence="1" key="1">
    <citation type="submission" date="2021-01" db="EMBL/GenBank/DDBJ databases">
        <authorList>
            <consortium name="Genoscope - CEA"/>
            <person name="William W."/>
        </authorList>
    </citation>
    <scope>NUCLEOTIDE SEQUENCE</scope>
</reference>
<proteinExistence type="predicted"/>
<dbReference type="Proteomes" id="UP001295469">
    <property type="component" value="Chromosome A08"/>
</dbReference>
<organism evidence="1">
    <name type="scientific">Brassica napus</name>
    <name type="common">Rape</name>
    <dbReference type="NCBI Taxonomy" id="3708"/>
    <lineage>
        <taxon>Eukaryota</taxon>
        <taxon>Viridiplantae</taxon>
        <taxon>Streptophyta</taxon>
        <taxon>Embryophyta</taxon>
        <taxon>Tracheophyta</taxon>
        <taxon>Spermatophyta</taxon>
        <taxon>Magnoliopsida</taxon>
        <taxon>eudicotyledons</taxon>
        <taxon>Gunneridae</taxon>
        <taxon>Pentapetalae</taxon>
        <taxon>rosids</taxon>
        <taxon>malvids</taxon>
        <taxon>Brassicales</taxon>
        <taxon>Brassicaceae</taxon>
        <taxon>Brassiceae</taxon>
        <taxon>Brassica</taxon>
    </lineage>
</organism>
<name>A0A817AA16_BRANA</name>